<keyword evidence="2" id="KW-0539">Nucleus</keyword>
<comment type="subcellular location">
    <subcellularLocation>
        <location evidence="1">Nucleus</location>
    </subcellularLocation>
</comment>
<dbReference type="InterPro" id="IPR047197">
    <property type="entry name" value="THYN1-like_EVE"/>
</dbReference>
<dbReference type="SUPFAM" id="SSF88697">
    <property type="entry name" value="PUA domain-like"/>
    <property type="match status" value="1"/>
</dbReference>
<gene>
    <name evidence="5" type="ORF">PGQ11_011370</name>
</gene>
<evidence type="ECO:0000313" key="6">
    <source>
        <dbReference type="Proteomes" id="UP001390339"/>
    </source>
</evidence>
<dbReference type="Pfam" id="PF01878">
    <property type="entry name" value="EVE"/>
    <property type="match status" value="2"/>
</dbReference>
<feature type="domain" description="EVE" evidence="4">
    <location>
        <begin position="233"/>
        <end position="314"/>
    </location>
</feature>
<proteinExistence type="predicted"/>
<evidence type="ECO:0000256" key="2">
    <source>
        <dbReference type="ARBA" id="ARBA00023242"/>
    </source>
</evidence>
<comment type="caution">
    <text evidence="5">The sequence shown here is derived from an EMBL/GenBank/DDBJ whole genome shotgun (WGS) entry which is preliminary data.</text>
</comment>
<feature type="region of interest" description="Disordered" evidence="3">
    <location>
        <begin position="1"/>
        <end position="121"/>
    </location>
</feature>
<evidence type="ECO:0000256" key="3">
    <source>
        <dbReference type="SAM" id="MobiDB-lite"/>
    </source>
</evidence>
<dbReference type="InterPro" id="IPR002740">
    <property type="entry name" value="EVE_domain"/>
</dbReference>
<name>A0ABR2HZF5_9PEZI</name>
<dbReference type="CDD" id="cd21133">
    <property type="entry name" value="EVE"/>
    <property type="match status" value="1"/>
</dbReference>
<feature type="domain" description="EVE" evidence="4">
    <location>
        <begin position="124"/>
        <end position="205"/>
    </location>
</feature>
<keyword evidence="6" id="KW-1185">Reference proteome</keyword>
<evidence type="ECO:0000256" key="1">
    <source>
        <dbReference type="ARBA" id="ARBA00004123"/>
    </source>
</evidence>
<dbReference type="Gene3D" id="3.10.590.10">
    <property type="entry name" value="ph1033 like domains"/>
    <property type="match status" value="1"/>
</dbReference>
<reference evidence="5 6" key="1">
    <citation type="journal article" date="2024" name="IMA Fungus">
        <title>Apiospora arundinis, a panoply of carbohydrate-active enzymes and secondary metabolites.</title>
        <authorList>
            <person name="Sorensen T."/>
            <person name="Petersen C."/>
            <person name="Muurmann A.T."/>
            <person name="Christiansen J.V."/>
            <person name="Brundto M.L."/>
            <person name="Overgaard C.K."/>
            <person name="Boysen A.T."/>
            <person name="Wollenberg R.D."/>
            <person name="Larsen T.O."/>
            <person name="Sorensen J.L."/>
            <person name="Nielsen K.L."/>
            <person name="Sondergaard T.E."/>
        </authorList>
    </citation>
    <scope>NUCLEOTIDE SEQUENCE [LARGE SCALE GENOMIC DNA]</scope>
    <source>
        <strain evidence="5 6">AAU 773</strain>
    </source>
</reference>
<protein>
    <submittedName>
        <fullName evidence="5">PUA-like domain-containing protein</fullName>
    </submittedName>
</protein>
<dbReference type="EMBL" id="JAPCWZ010000007">
    <property type="protein sequence ID" value="KAK8855458.1"/>
    <property type="molecule type" value="Genomic_DNA"/>
</dbReference>
<dbReference type="Proteomes" id="UP001390339">
    <property type="component" value="Unassembled WGS sequence"/>
</dbReference>
<sequence>MPPKRKAPPAAEDEAAADSPNLRRSTRRKSSAPVDATKSATATKASTTAKGKASAATQAEKRSSGSGRRSTSKTDGTSKENPSNETQADDKPKSTKSTKVIAKESPPGTKSDVGPTDPSHEKSYWLLKAEPETRLENGVDVRFSIDDLASRTEPEPWDGIRNYAARNNLRAMKKGDIAFFYHSNCKEPGIVGTMEIVREHSPDRKGHLFHSLPPSVDMTHDCRGALLRVQHADTITVSAHDSKAPYYDASSKPSDPKWSVVHVEFRSKFAQQIGLKELREMGKPGQPLENMQLLKQSRLSVSRVAPTEFEYLMKVATERGGMSKAD</sequence>
<dbReference type="InterPro" id="IPR015947">
    <property type="entry name" value="PUA-like_sf"/>
</dbReference>
<feature type="compositionally biased region" description="Low complexity" evidence="3">
    <location>
        <begin position="36"/>
        <end position="57"/>
    </location>
</feature>
<dbReference type="PANTHER" id="PTHR14087">
    <property type="entry name" value="THYMOCYTE NUCLEAR PROTEIN 1"/>
    <property type="match status" value="1"/>
</dbReference>
<dbReference type="InterPro" id="IPR052181">
    <property type="entry name" value="5hmC_binding"/>
</dbReference>
<organism evidence="5 6">
    <name type="scientific">Apiospora arundinis</name>
    <dbReference type="NCBI Taxonomy" id="335852"/>
    <lineage>
        <taxon>Eukaryota</taxon>
        <taxon>Fungi</taxon>
        <taxon>Dikarya</taxon>
        <taxon>Ascomycota</taxon>
        <taxon>Pezizomycotina</taxon>
        <taxon>Sordariomycetes</taxon>
        <taxon>Xylariomycetidae</taxon>
        <taxon>Amphisphaeriales</taxon>
        <taxon>Apiosporaceae</taxon>
        <taxon>Apiospora</taxon>
    </lineage>
</organism>
<evidence type="ECO:0000259" key="4">
    <source>
        <dbReference type="Pfam" id="PF01878"/>
    </source>
</evidence>
<dbReference type="PANTHER" id="PTHR14087:SF7">
    <property type="entry name" value="THYMOCYTE NUCLEAR PROTEIN 1"/>
    <property type="match status" value="1"/>
</dbReference>
<feature type="compositionally biased region" description="Low complexity" evidence="3">
    <location>
        <begin position="64"/>
        <end position="75"/>
    </location>
</feature>
<accession>A0ABR2HZF5</accession>
<evidence type="ECO:0000313" key="5">
    <source>
        <dbReference type="EMBL" id="KAK8855458.1"/>
    </source>
</evidence>